<dbReference type="EMBL" id="JBBLYY010000051">
    <property type="protein sequence ID" value="MEK0171898.1"/>
    <property type="molecule type" value="Genomic_DNA"/>
</dbReference>
<dbReference type="PANTHER" id="PTHR21666">
    <property type="entry name" value="PEPTIDASE-RELATED"/>
    <property type="match status" value="1"/>
</dbReference>
<dbReference type="Proteomes" id="UP001370299">
    <property type="component" value="Unassembled WGS sequence"/>
</dbReference>
<dbReference type="InterPro" id="IPR050570">
    <property type="entry name" value="Cell_wall_metabolism_enzyme"/>
</dbReference>
<keyword evidence="3" id="KW-0378">Hydrolase</keyword>
<proteinExistence type="predicted"/>
<feature type="region of interest" description="Disordered" evidence="1">
    <location>
        <begin position="131"/>
        <end position="164"/>
    </location>
</feature>
<feature type="domain" description="M23ase beta-sheet core" evidence="2">
    <location>
        <begin position="43"/>
        <end position="139"/>
    </location>
</feature>
<evidence type="ECO:0000256" key="1">
    <source>
        <dbReference type="SAM" id="MobiDB-lite"/>
    </source>
</evidence>
<protein>
    <submittedName>
        <fullName evidence="3">M23 family metallopeptidase</fullName>
        <ecNumber evidence="3">3.4.-.-</ecNumber>
    </submittedName>
</protein>
<keyword evidence="4" id="KW-1185">Reference proteome</keyword>
<gene>
    <name evidence="3" type="ORF">WMN62_10485</name>
</gene>
<dbReference type="Pfam" id="PF01551">
    <property type="entry name" value="Peptidase_M23"/>
    <property type="match status" value="1"/>
</dbReference>
<dbReference type="RefSeq" id="WP_185021379.1">
    <property type="nucleotide sequence ID" value="NZ_JBBKAP010000057.1"/>
</dbReference>
<name>A0ABU8YAN6_9MICO</name>
<organism evidence="3 4">
    <name type="scientific">Curtobacterium citreum</name>
    <dbReference type="NCBI Taxonomy" id="2036"/>
    <lineage>
        <taxon>Bacteria</taxon>
        <taxon>Bacillati</taxon>
        <taxon>Actinomycetota</taxon>
        <taxon>Actinomycetes</taxon>
        <taxon>Micrococcales</taxon>
        <taxon>Microbacteriaceae</taxon>
        <taxon>Curtobacterium</taxon>
    </lineage>
</organism>
<dbReference type="PANTHER" id="PTHR21666:SF270">
    <property type="entry name" value="MUREIN HYDROLASE ACTIVATOR ENVC"/>
    <property type="match status" value="1"/>
</dbReference>
<dbReference type="GO" id="GO:0016787">
    <property type="term" value="F:hydrolase activity"/>
    <property type="evidence" value="ECO:0007669"/>
    <property type="project" value="UniProtKB-KW"/>
</dbReference>
<accession>A0ABU8YAN6</accession>
<dbReference type="InterPro" id="IPR011055">
    <property type="entry name" value="Dup_hybrid_motif"/>
</dbReference>
<dbReference type="Gene3D" id="2.70.70.10">
    <property type="entry name" value="Glucose Permease (Domain IIA)"/>
    <property type="match status" value="1"/>
</dbReference>
<reference evidence="3 4" key="1">
    <citation type="submission" date="2024-03" db="EMBL/GenBank/DDBJ databases">
        <title>Whole genomes of four grape xylem sap localized bacterial endophytes.</title>
        <authorList>
            <person name="Kumar G."/>
            <person name="Savka M.A."/>
        </authorList>
    </citation>
    <scope>NUCLEOTIDE SEQUENCE [LARGE SCALE GENOMIC DNA]</scope>
    <source>
        <strain evidence="3 4">RIT_GXS8</strain>
    </source>
</reference>
<comment type="caution">
    <text evidence="3">The sequence shown here is derived from an EMBL/GenBank/DDBJ whole genome shotgun (WGS) entry which is preliminary data.</text>
</comment>
<dbReference type="EC" id="3.4.-.-" evidence="3"/>
<dbReference type="InterPro" id="IPR016047">
    <property type="entry name" value="M23ase_b-sheet_dom"/>
</dbReference>
<evidence type="ECO:0000313" key="4">
    <source>
        <dbReference type="Proteomes" id="UP001370299"/>
    </source>
</evidence>
<sequence>MGPLWRSTAAYAAPAWRYPFTARHNISSGFGSRPSPGHDGSTNHQGLDIAAPNLTPIFAVASGTITVAAFSGGYGNLVEIDHGDGWRTRYGHMADGTMNAAVGQRVSLGTFIGKVGSTGNSTGPHLHLELRQNGTPIDPAPSFTNAPLNPGSPTGDDDSTDDDEEGTMIRLTHVPNATPGGPDEYIVIDHGQHTYWGVPDTQMLGFLRAQGIKEIKDKQGRQFISGYRRIS</sequence>
<dbReference type="CDD" id="cd12797">
    <property type="entry name" value="M23_peptidase"/>
    <property type="match status" value="1"/>
</dbReference>
<evidence type="ECO:0000259" key="2">
    <source>
        <dbReference type="Pfam" id="PF01551"/>
    </source>
</evidence>
<dbReference type="SUPFAM" id="SSF51261">
    <property type="entry name" value="Duplicated hybrid motif"/>
    <property type="match status" value="1"/>
</dbReference>
<evidence type="ECO:0000313" key="3">
    <source>
        <dbReference type="EMBL" id="MEK0171898.1"/>
    </source>
</evidence>
<feature type="compositionally biased region" description="Acidic residues" evidence="1">
    <location>
        <begin position="155"/>
        <end position="164"/>
    </location>
</feature>